<feature type="compositionally biased region" description="Polar residues" evidence="1">
    <location>
        <begin position="40"/>
        <end position="67"/>
    </location>
</feature>
<proteinExistence type="predicted"/>
<evidence type="ECO:0000313" key="3">
    <source>
        <dbReference type="Proteomes" id="UP000269396"/>
    </source>
</evidence>
<dbReference type="Proteomes" id="UP000269396">
    <property type="component" value="Unassembled WGS sequence"/>
</dbReference>
<dbReference type="AlphaFoldDB" id="A0A183NJR9"/>
<evidence type="ECO:0000256" key="1">
    <source>
        <dbReference type="SAM" id="MobiDB-lite"/>
    </source>
</evidence>
<name>A0A183NJR9_9TREM</name>
<reference evidence="2 3" key="1">
    <citation type="submission" date="2018-11" db="EMBL/GenBank/DDBJ databases">
        <authorList>
            <consortium name="Pathogen Informatics"/>
        </authorList>
    </citation>
    <scope>NUCLEOTIDE SEQUENCE [LARGE SCALE GENOMIC DNA]</scope>
    <source>
        <strain>Denwood</strain>
        <strain evidence="3">Zambia</strain>
    </source>
</reference>
<dbReference type="EMBL" id="UZAL01003175">
    <property type="protein sequence ID" value="VDO86298.1"/>
    <property type="molecule type" value="Genomic_DNA"/>
</dbReference>
<gene>
    <name evidence="2" type="ORF">SMTD_LOCUS2355</name>
</gene>
<evidence type="ECO:0000313" key="2">
    <source>
        <dbReference type="EMBL" id="VDO86298.1"/>
    </source>
</evidence>
<organism evidence="2 3">
    <name type="scientific">Schistosoma mattheei</name>
    <dbReference type="NCBI Taxonomy" id="31246"/>
    <lineage>
        <taxon>Eukaryota</taxon>
        <taxon>Metazoa</taxon>
        <taxon>Spiralia</taxon>
        <taxon>Lophotrochozoa</taxon>
        <taxon>Platyhelminthes</taxon>
        <taxon>Trematoda</taxon>
        <taxon>Digenea</taxon>
        <taxon>Strigeidida</taxon>
        <taxon>Schistosomatoidea</taxon>
        <taxon>Schistosomatidae</taxon>
        <taxon>Schistosoma</taxon>
    </lineage>
</organism>
<keyword evidence="3" id="KW-1185">Reference proteome</keyword>
<feature type="region of interest" description="Disordered" evidence="1">
    <location>
        <begin position="1"/>
        <end position="67"/>
    </location>
</feature>
<feature type="compositionally biased region" description="Polar residues" evidence="1">
    <location>
        <begin position="19"/>
        <end position="32"/>
    </location>
</feature>
<protein>
    <submittedName>
        <fullName evidence="2">Uncharacterized protein</fullName>
    </submittedName>
</protein>
<sequence>MLNVSHGVSPKYKRITETVAGQHNDQDPSQGTGLKRPENPDSSVGTTKSLVPNQTSTISHASGLTDSQEYWEQIPISQVSTIELR</sequence>
<accession>A0A183NJR9</accession>